<dbReference type="HOGENOM" id="CLU_2370525_0_0_3"/>
<evidence type="ECO:0000313" key="2">
    <source>
        <dbReference type="EMBL" id="ABM77038.1"/>
    </source>
</evidence>
<dbReference type="PROSITE" id="PS50005">
    <property type="entry name" value="TPR"/>
    <property type="match status" value="1"/>
</dbReference>
<name>A2C6C8_PROM3</name>
<dbReference type="BioCyc" id="PMAR59922:G1G80-271-MONOMER"/>
<dbReference type="Proteomes" id="UP000002274">
    <property type="component" value="Chromosome"/>
</dbReference>
<dbReference type="SUPFAM" id="SSF48452">
    <property type="entry name" value="TPR-like"/>
    <property type="match status" value="1"/>
</dbReference>
<keyword evidence="1" id="KW-0802">TPR repeat</keyword>
<reference evidence="2 3" key="1">
    <citation type="journal article" date="2007" name="PLoS Genet.">
        <title>Patterns and implications of gene gain and loss in the evolution of Prochlorococcus.</title>
        <authorList>
            <person name="Kettler G.C."/>
            <person name="Martiny A.C."/>
            <person name="Huang K."/>
            <person name="Zucker J."/>
            <person name="Coleman M.L."/>
            <person name="Rodrigue S."/>
            <person name="Chen F."/>
            <person name="Lapidus A."/>
            <person name="Ferriera S."/>
            <person name="Johnson J."/>
            <person name="Steglich C."/>
            <person name="Church G.M."/>
            <person name="Richardson P."/>
            <person name="Chisholm S.W."/>
        </authorList>
    </citation>
    <scope>NUCLEOTIDE SEQUENCE [LARGE SCALE GENOMIC DNA]</scope>
    <source>
        <strain evidence="2 3">MIT 9303</strain>
    </source>
</reference>
<evidence type="ECO:0000256" key="1">
    <source>
        <dbReference type="PROSITE-ProRule" id="PRU00339"/>
    </source>
</evidence>
<feature type="repeat" description="TPR" evidence="1">
    <location>
        <begin position="31"/>
        <end position="64"/>
    </location>
</feature>
<evidence type="ECO:0000313" key="3">
    <source>
        <dbReference type="Proteomes" id="UP000002274"/>
    </source>
</evidence>
<dbReference type="InterPro" id="IPR011990">
    <property type="entry name" value="TPR-like_helical_dom_sf"/>
</dbReference>
<sequence>MGSAATYLTLGVLDQAESLATQALGINESIGGANEILGIVFQSQSNPDKAIECYQKELNVNPQASNSLLNVGLLLLQKGGYSESNFNNSRIYAMR</sequence>
<organism evidence="2 3">
    <name type="scientific">Prochlorococcus marinus (strain MIT 9303)</name>
    <dbReference type="NCBI Taxonomy" id="59922"/>
    <lineage>
        <taxon>Bacteria</taxon>
        <taxon>Bacillati</taxon>
        <taxon>Cyanobacteriota</taxon>
        <taxon>Cyanophyceae</taxon>
        <taxon>Synechococcales</taxon>
        <taxon>Prochlorococcaceae</taxon>
        <taxon>Prochlorococcus</taxon>
    </lineage>
</organism>
<dbReference type="AlphaFoldDB" id="A2C6C8"/>
<dbReference type="KEGG" id="pmf:P9303_02831"/>
<dbReference type="Gene3D" id="1.25.40.10">
    <property type="entry name" value="Tetratricopeptide repeat domain"/>
    <property type="match status" value="1"/>
</dbReference>
<gene>
    <name evidence="2" type="ordered locus">P9303_02831</name>
</gene>
<proteinExistence type="predicted"/>
<accession>A2C6C8</accession>
<dbReference type="STRING" id="59922.P9303_02831"/>
<dbReference type="EMBL" id="CP000554">
    <property type="protein sequence ID" value="ABM77038.1"/>
    <property type="molecule type" value="Genomic_DNA"/>
</dbReference>
<dbReference type="InterPro" id="IPR019734">
    <property type="entry name" value="TPR_rpt"/>
</dbReference>
<protein>
    <submittedName>
        <fullName evidence="2">Uncharacterized protein</fullName>
    </submittedName>
</protein>